<dbReference type="Gene3D" id="3.30.300.30">
    <property type="match status" value="1"/>
</dbReference>
<dbReference type="PROSITE" id="PS00455">
    <property type="entry name" value="AMP_BINDING"/>
    <property type="match status" value="1"/>
</dbReference>
<dbReference type="Proteomes" id="UP000004754">
    <property type="component" value="Unassembled WGS sequence"/>
</dbReference>
<dbReference type="InterPro" id="IPR000873">
    <property type="entry name" value="AMP-dep_synth/lig_dom"/>
</dbReference>
<proteinExistence type="inferred from homology"/>
<dbReference type="PANTHER" id="PTHR43201:SF5">
    <property type="entry name" value="MEDIUM-CHAIN ACYL-COA LIGASE ACSF2, MITOCHONDRIAL"/>
    <property type="match status" value="1"/>
</dbReference>
<dbReference type="OrthoDB" id="9803968at2"/>
<dbReference type="InterPro" id="IPR045851">
    <property type="entry name" value="AMP-bd_C_sf"/>
</dbReference>
<evidence type="ECO:0000313" key="4">
    <source>
        <dbReference type="EMBL" id="EFV01812.1"/>
    </source>
</evidence>
<protein>
    <submittedName>
        <fullName evidence="4">AMP-binding enzyme</fullName>
    </submittedName>
</protein>
<reference evidence="4 5" key="1">
    <citation type="submission" date="2010-12" db="EMBL/GenBank/DDBJ databases">
        <authorList>
            <person name="Muzny D."/>
            <person name="Qin X."/>
            <person name="Deng J."/>
            <person name="Jiang H."/>
            <person name="Liu Y."/>
            <person name="Qu J."/>
            <person name="Song X.-Z."/>
            <person name="Zhang L."/>
            <person name="Thornton R."/>
            <person name="Coyle M."/>
            <person name="Francisco L."/>
            <person name="Jackson L."/>
            <person name="Javaid M."/>
            <person name="Korchina V."/>
            <person name="Kovar C."/>
            <person name="Mata R."/>
            <person name="Mathew T."/>
            <person name="Ngo R."/>
            <person name="Nguyen L."/>
            <person name="Nguyen N."/>
            <person name="Okwuonu G."/>
            <person name="Ongeri F."/>
            <person name="Pham C."/>
            <person name="Simmons D."/>
            <person name="Wilczek-Boney K."/>
            <person name="Hale W."/>
            <person name="Jakkamsetti A."/>
            <person name="Pham P."/>
            <person name="Ruth R."/>
            <person name="San Lucas F."/>
            <person name="Warren J."/>
            <person name="Zhang J."/>
            <person name="Zhao Z."/>
            <person name="Zhou C."/>
            <person name="Zhu D."/>
            <person name="Lee S."/>
            <person name="Bess C."/>
            <person name="Blankenburg K."/>
            <person name="Forbes L."/>
            <person name="Fu Q."/>
            <person name="Gubbala S."/>
            <person name="Hirani K."/>
            <person name="Jayaseelan J.C."/>
            <person name="Lara F."/>
            <person name="Munidasa M."/>
            <person name="Palculict T."/>
            <person name="Patil S."/>
            <person name="Pu L.-L."/>
            <person name="Saada N."/>
            <person name="Tang L."/>
            <person name="Weissenberger G."/>
            <person name="Zhu Y."/>
            <person name="Hemphill L."/>
            <person name="Shang Y."/>
            <person name="Youmans B."/>
            <person name="Ayvaz T."/>
            <person name="Ross M."/>
            <person name="Santibanez J."/>
            <person name="Aqrawi P."/>
            <person name="Gross S."/>
            <person name="Joshi V."/>
            <person name="Fowler G."/>
            <person name="Nazareth L."/>
            <person name="Reid J."/>
            <person name="Worley K."/>
            <person name="Petrosino J."/>
            <person name="Highlander S."/>
            <person name="Gibbs R."/>
        </authorList>
    </citation>
    <scope>NUCLEOTIDE SEQUENCE [LARGE SCALE GENOMIC DNA]</scope>
    <source>
        <strain evidence="4 5">ATCC 23263</strain>
    </source>
</reference>
<dbReference type="InterPro" id="IPR020845">
    <property type="entry name" value="AMP-binding_CS"/>
</dbReference>
<dbReference type="GO" id="GO:0031956">
    <property type="term" value="F:medium-chain fatty acid-CoA ligase activity"/>
    <property type="evidence" value="ECO:0007669"/>
    <property type="project" value="TreeGrafter"/>
</dbReference>
<dbReference type="HOGENOM" id="CLU_000022_59_0_9"/>
<accession>E6MGS2</accession>
<dbReference type="GO" id="GO:0006631">
    <property type="term" value="P:fatty acid metabolic process"/>
    <property type="evidence" value="ECO:0007669"/>
    <property type="project" value="TreeGrafter"/>
</dbReference>
<feature type="domain" description="AMP-dependent synthetase/ligase" evidence="3">
    <location>
        <begin position="35"/>
        <end position="371"/>
    </location>
</feature>
<dbReference type="Gene3D" id="3.40.50.12780">
    <property type="entry name" value="N-terminal domain of ligase-like"/>
    <property type="match status" value="1"/>
</dbReference>
<evidence type="ECO:0000259" key="3">
    <source>
        <dbReference type="Pfam" id="PF00501"/>
    </source>
</evidence>
<dbReference type="InterPro" id="IPR042099">
    <property type="entry name" value="ANL_N_sf"/>
</dbReference>
<evidence type="ECO:0000256" key="2">
    <source>
        <dbReference type="ARBA" id="ARBA00022598"/>
    </source>
</evidence>
<keyword evidence="2" id="KW-0436">Ligase</keyword>
<sequence length="504" mass="56090">MMSEKIKIVGELAKFATEQSKVCGQEHEIVELRSGRCMRHTSAEFTQLVQKNAARIAACGNGHHIALVGEKTFGWCVAYLAAAMTKNVTVLTDPALPASYLQKLFRKADVDAVIYDSTAIEKIQTMAEQGYAFKFKMGMADFEKGSPIADGCDADIFEKPVEADVCSIFFTSGTSGEPKAVMLTHRNLISNTAIIGEDCQFRWYNATMFSMLPFYHAYGCVVELLIPLYLHCNLYLNDTITHLTEHLALVHPTHIACVPIIVKMLRLWIASTARKKNISEKEAMQLVTGGNLRQIICGGAHLPPDYIDIFSEMGVTVRVGYGMTECAPQIATNAIADVKKYSVGKIIRGEQIRIENNEIWIKGPNVMKGYYKDDKANAEAFSPDGWFKTGDLGYVDSDGFLYLTGRKKNLIIMDNGVNISPEHYENSLMACDAVEEVIVFSQNNQLTAEIYPAPVFDSATALAMIEKCIRELNLTLPPSRLLCRHIIRKTPFPKTATNKILRDR</sequence>
<dbReference type="Pfam" id="PF00501">
    <property type="entry name" value="AMP-binding"/>
    <property type="match status" value="1"/>
</dbReference>
<dbReference type="STRING" id="887929.HMP0721_1205"/>
<gene>
    <name evidence="4" type="ORF">HMP0721_1205</name>
</gene>
<name>E6MGS2_9FIRM</name>
<organism evidence="4 5">
    <name type="scientific">Pseudoramibacter alactolyticus ATCC 23263</name>
    <dbReference type="NCBI Taxonomy" id="887929"/>
    <lineage>
        <taxon>Bacteria</taxon>
        <taxon>Bacillati</taxon>
        <taxon>Bacillota</taxon>
        <taxon>Clostridia</taxon>
        <taxon>Eubacteriales</taxon>
        <taxon>Eubacteriaceae</taxon>
        <taxon>Pseudoramibacter</taxon>
    </lineage>
</organism>
<evidence type="ECO:0000256" key="1">
    <source>
        <dbReference type="ARBA" id="ARBA00006432"/>
    </source>
</evidence>
<keyword evidence="5" id="KW-1185">Reference proteome</keyword>
<evidence type="ECO:0000313" key="5">
    <source>
        <dbReference type="Proteomes" id="UP000004754"/>
    </source>
</evidence>
<dbReference type="eggNOG" id="COG1022">
    <property type="taxonomic scope" value="Bacteria"/>
</dbReference>
<dbReference type="AlphaFoldDB" id="E6MGS2"/>
<comment type="similarity">
    <text evidence="1">Belongs to the ATP-dependent AMP-binding enzyme family.</text>
</comment>
<dbReference type="PANTHER" id="PTHR43201">
    <property type="entry name" value="ACYL-COA SYNTHETASE"/>
    <property type="match status" value="1"/>
</dbReference>
<comment type="caution">
    <text evidence="4">The sequence shown here is derived from an EMBL/GenBank/DDBJ whole genome shotgun (WGS) entry which is preliminary data.</text>
</comment>
<dbReference type="EMBL" id="AEQN01000016">
    <property type="protein sequence ID" value="EFV01812.1"/>
    <property type="molecule type" value="Genomic_DNA"/>
</dbReference>
<dbReference type="SUPFAM" id="SSF56801">
    <property type="entry name" value="Acetyl-CoA synthetase-like"/>
    <property type="match status" value="1"/>
</dbReference>